<dbReference type="PANTHER" id="PTHR43445:SF3">
    <property type="entry name" value="UDP-N-ACETYLMURAMATE--L-ALANINE LIGASE"/>
    <property type="match status" value="1"/>
</dbReference>
<dbReference type="GO" id="GO:0016881">
    <property type="term" value="F:acid-amino acid ligase activity"/>
    <property type="evidence" value="ECO:0007669"/>
    <property type="project" value="InterPro"/>
</dbReference>
<dbReference type="InterPro" id="IPR050061">
    <property type="entry name" value="MurCDEF_pg_biosynth"/>
</dbReference>
<feature type="domain" description="Mur ligase central" evidence="2">
    <location>
        <begin position="45"/>
        <end position="185"/>
    </location>
</feature>
<dbReference type="Pfam" id="PF08245">
    <property type="entry name" value="Mur_ligase_M"/>
    <property type="match status" value="1"/>
</dbReference>
<evidence type="ECO:0000259" key="2">
    <source>
        <dbReference type="Pfam" id="PF08245"/>
    </source>
</evidence>
<dbReference type="AlphaFoldDB" id="A0A5P1FUC5"/>
<feature type="domain" description="Mur ligase C-terminal" evidence="1">
    <location>
        <begin position="215"/>
        <end position="347"/>
    </location>
</feature>
<reference evidence="4" key="1">
    <citation type="journal article" date="2017" name="Nat. Commun.">
        <title>The asparagus genome sheds light on the origin and evolution of a young Y chromosome.</title>
        <authorList>
            <person name="Harkess A."/>
            <person name="Zhou J."/>
            <person name="Xu C."/>
            <person name="Bowers J.E."/>
            <person name="Van der Hulst R."/>
            <person name="Ayyampalayam S."/>
            <person name="Mercati F."/>
            <person name="Riccardi P."/>
            <person name="McKain M.R."/>
            <person name="Kakrana A."/>
            <person name="Tang H."/>
            <person name="Ray J."/>
            <person name="Groenendijk J."/>
            <person name="Arikit S."/>
            <person name="Mathioni S.M."/>
            <person name="Nakano M."/>
            <person name="Shan H."/>
            <person name="Telgmann-Rauber A."/>
            <person name="Kanno A."/>
            <person name="Yue Z."/>
            <person name="Chen H."/>
            <person name="Li W."/>
            <person name="Chen Y."/>
            <person name="Xu X."/>
            <person name="Zhang Y."/>
            <person name="Luo S."/>
            <person name="Chen H."/>
            <person name="Gao J."/>
            <person name="Mao Z."/>
            <person name="Pires J.C."/>
            <person name="Luo M."/>
            <person name="Kudrna D."/>
            <person name="Wing R.A."/>
            <person name="Meyers B.C."/>
            <person name="Yi K."/>
            <person name="Kong H."/>
            <person name="Lavrijsen P."/>
            <person name="Sunseri F."/>
            <person name="Falavigna A."/>
            <person name="Ye Y."/>
            <person name="Leebens-Mack J.H."/>
            <person name="Chen G."/>
        </authorList>
    </citation>
    <scope>NUCLEOTIDE SEQUENCE [LARGE SCALE GENOMIC DNA]</scope>
    <source>
        <strain evidence="4">cv. DH0086</strain>
    </source>
</reference>
<dbReference type="EMBL" id="CM007381">
    <property type="protein sequence ID" value="ONK80311.1"/>
    <property type="molecule type" value="Genomic_DNA"/>
</dbReference>
<protein>
    <recommendedName>
        <fullName evidence="5">UDP-N-acetylmuramate--L-alanine ligase</fullName>
    </recommendedName>
</protein>
<dbReference type="Gramene" id="ONK80311">
    <property type="protein sequence ID" value="ONK80311"/>
    <property type="gene ID" value="A4U43_C01F16260"/>
</dbReference>
<dbReference type="InterPro" id="IPR036615">
    <property type="entry name" value="Mur_ligase_C_dom_sf"/>
</dbReference>
<evidence type="ECO:0008006" key="5">
    <source>
        <dbReference type="Google" id="ProtNLM"/>
    </source>
</evidence>
<dbReference type="Gene3D" id="3.90.190.20">
    <property type="entry name" value="Mur ligase, C-terminal domain"/>
    <property type="match status" value="1"/>
</dbReference>
<evidence type="ECO:0000313" key="3">
    <source>
        <dbReference type="EMBL" id="ONK80311.1"/>
    </source>
</evidence>
<proteinExistence type="predicted"/>
<dbReference type="SUPFAM" id="SSF53244">
    <property type="entry name" value="MurD-like peptide ligases, peptide-binding domain"/>
    <property type="match status" value="1"/>
</dbReference>
<dbReference type="PANTHER" id="PTHR43445">
    <property type="entry name" value="UDP-N-ACETYLMURAMATE--L-ALANINE LIGASE-RELATED"/>
    <property type="match status" value="1"/>
</dbReference>
<dbReference type="InterPro" id="IPR013221">
    <property type="entry name" value="Mur_ligase_cen"/>
</dbReference>
<gene>
    <name evidence="3" type="ORF">A4U43_C01F16260</name>
</gene>
<keyword evidence="4" id="KW-1185">Reference proteome</keyword>
<dbReference type="Proteomes" id="UP000243459">
    <property type="component" value="Chromosome 1"/>
</dbReference>
<dbReference type="Gene3D" id="3.40.1190.10">
    <property type="entry name" value="Mur-like, catalytic domain"/>
    <property type="match status" value="1"/>
</dbReference>
<dbReference type="InterPro" id="IPR036565">
    <property type="entry name" value="Mur-like_cat_sf"/>
</dbReference>
<name>A0A5P1FUC5_ASPOF</name>
<dbReference type="Pfam" id="PF02875">
    <property type="entry name" value="Mur_ligase_C"/>
    <property type="match status" value="1"/>
</dbReference>
<evidence type="ECO:0000313" key="4">
    <source>
        <dbReference type="Proteomes" id="UP000243459"/>
    </source>
</evidence>
<dbReference type="OMA" id="YGARERN"/>
<sequence length="364" mass="39830">MSSYNLAPIAAAEAAYFEVAFKEGNIIPGSGPNFVLEADEYDCCFLGLSPSVAVVTSVEWDHVDIFHDEEAVLDTFRKFLQKVKIGGHLIICGDSAGAYSLVSKSIKERVSDCEMVLTSLASKPGYSITTYGISSKNDWHASSVTPNSHGGQDYVLYHNNCPIGNVSLVLPGVHNVLNSLAVIATVALLVSDQKKLNATISSVAYHLSTFTGVSRRFELVGSLNKCHIYDDYAHHPTEVRAALQAARQLFPYQALWIVFQPHTFSRLAALMKDFATAFVDADHLIITEVYASREMNGCSCDGRELASSIRGPSCEYIPKMEDVIEKLVYEISSDINQEIVVLTLGAGDITTLGPELLKRLREKL</sequence>
<dbReference type="GO" id="GO:0005524">
    <property type="term" value="F:ATP binding"/>
    <property type="evidence" value="ECO:0007669"/>
    <property type="project" value="InterPro"/>
</dbReference>
<dbReference type="InterPro" id="IPR004101">
    <property type="entry name" value="Mur_ligase_C"/>
</dbReference>
<dbReference type="SUPFAM" id="SSF53623">
    <property type="entry name" value="MurD-like peptide ligases, catalytic domain"/>
    <property type="match status" value="1"/>
</dbReference>
<evidence type="ECO:0000259" key="1">
    <source>
        <dbReference type="Pfam" id="PF02875"/>
    </source>
</evidence>
<accession>A0A5P1FUC5</accession>
<organism evidence="3 4">
    <name type="scientific">Asparagus officinalis</name>
    <name type="common">Garden asparagus</name>
    <dbReference type="NCBI Taxonomy" id="4686"/>
    <lineage>
        <taxon>Eukaryota</taxon>
        <taxon>Viridiplantae</taxon>
        <taxon>Streptophyta</taxon>
        <taxon>Embryophyta</taxon>
        <taxon>Tracheophyta</taxon>
        <taxon>Spermatophyta</taxon>
        <taxon>Magnoliopsida</taxon>
        <taxon>Liliopsida</taxon>
        <taxon>Asparagales</taxon>
        <taxon>Asparagaceae</taxon>
        <taxon>Asparagoideae</taxon>
        <taxon>Asparagus</taxon>
    </lineage>
</organism>